<evidence type="ECO:0000259" key="2">
    <source>
        <dbReference type="Pfam" id="PF18754"/>
    </source>
</evidence>
<dbReference type="InterPro" id="IPR041135">
    <property type="entry name" value="Nmad3"/>
</dbReference>
<dbReference type="OrthoDB" id="9772090at2"/>
<evidence type="ECO:0000313" key="4">
    <source>
        <dbReference type="Proteomes" id="UP000023430"/>
    </source>
</evidence>
<name>X7FCZ9_9RHOB</name>
<dbReference type="STRING" id="1449351.RISW2_07240"/>
<proteinExistence type="predicted"/>
<dbReference type="EMBL" id="JAME01000002">
    <property type="protein sequence ID" value="ETX30603.1"/>
    <property type="molecule type" value="Genomic_DNA"/>
</dbReference>
<dbReference type="PATRIC" id="fig|1449351.3.peg.247"/>
<dbReference type="RefSeq" id="WP_043765554.1">
    <property type="nucleotide sequence ID" value="NZ_JAME01000002.1"/>
</dbReference>
<keyword evidence="4" id="KW-1185">Reference proteome</keyword>
<feature type="region of interest" description="Disordered" evidence="1">
    <location>
        <begin position="1"/>
        <end position="29"/>
    </location>
</feature>
<reference evidence="3 4" key="1">
    <citation type="submission" date="2014-01" db="EMBL/GenBank/DDBJ databases">
        <title>Roseivivax isoporae LMG 25204 Genome Sequencing.</title>
        <authorList>
            <person name="Lai Q."/>
            <person name="Li G."/>
            <person name="Shao Z."/>
        </authorList>
    </citation>
    <scope>NUCLEOTIDE SEQUENCE [LARGE SCALE GENOMIC DNA]</scope>
    <source>
        <strain evidence="3 4">LMG 25204</strain>
    </source>
</reference>
<dbReference type="Pfam" id="PF18754">
    <property type="entry name" value="Nmad3"/>
    <property type="match status" value="1"/>
</dbReference>
<organism evidence="3 4">
    <name type="scientific">Roseivivax isoporae LMG 25204</name>
    <dbReference type="NCBI Taxonomy" id="1449351"/>
    <lineage>
        <taxon>Bacteria</taxon>
        <taxon>Pseudomonadati</taxon>
        <taxon>Pseudomonadota</taxon>
        <taxon>Alphaproteobacteria</taxon>
        <taxon>Rhodobacterales</taxon>
        <taxon>Roseobacteraceae</taxon>
        <taxon>Roseivivax</taxon>
    </lineage>
</organism>
<gene>
    <name evidence="3" type="ORF">RISW2_07240</name>
</gene>
<sequence length="245" mass="26129">MKIVFSRKGFDTGSGGGASPVVDGRPVSLPIPERRGRGIPYGALGLGDAVAAASRGRVTADDPCHLDPMFENGRCAFGQAGAAQAHLANRGVGAGDVFLFFGLFETPGTRERHHRIFGALEVEEVVPLGPAPDAAGQPHGFTRRHPHTEGRWPAANALYLGRGTLARTAPDALRLTRPGGPLCHWRVPDWLREAGLSYHAHPDRWSEPGILRSVSRGQEFVCDAGDRPEARDWLAAMLGRIAAAG</sequence>
<dbReference type="Proteomes" id="UP000023430">
    <property type="component" value="Unassembled WGS sequence"/>
</dbReference>
<dbReference type="AlphaFoldDB" id="X7FCZ9"/>
<feature type="domain" description="Nucleotide modification associated" evidence="2">
    <location>
        <begin position="2"/>
        <end position="223"/>
    </location>
</feature>
<evidence type="ECO:0000313" key="3">
    <source>
        <dbReference type="EMBL" id="ETX30603.1"/>
    </source>
</evidence>
<evidence type="ECO:0000256" key="1">
    <source>
        <dbReference type="SAM" id="MobiDB-lite"/>
    </source>
</evidence>
<accession>X7FCZ9</accession>
<protein>
    <recommendedName>
        <fullName evidence="2">Nucleotide modification associated domain-containing protein</fullName>
    </recommendedName>
</protein>
<dbReference type="eggNOG" id="ENOG502Z8V1">
    <property type="taxonomic scope" value="Bacteria"/>
</dbReference>
<comment type="caution">
    <text evidence="3">The sequence shown here is derived from an EMBL/GenBank/DDBJ whole genome shotgun (WGS) entry which is preliminary data.</text>
</comment>
<feature type="region of interest" description="Disordered" evidence="1">
    <location>
        <begin position="129"/>
        <end position="148"/>
    </location>
</feature>